<sequence>MPPRSSPPQSIPGATGEGGVCPCPPRGAARHLPAAAPRPTCRWRRPPARRHSAGRAAGSACGTPRRPVPPCAPPASPGSVEQKPACRSAPLPPPHRRQENWEPSSPLPTPLLPHAARSLPMVGPPAPLGCGPRARSALTHLADLTVWCNLCS</sequence>
<dbReference type="Proteomes" id="UP000694551">
    <property type="component" value="Unplaced"/>
</dbReference>
<feature type="compositionally biased region" description="Basic residues" evidence="1">
    <location>
        <begin position="41"/>
        <end position="53"/>
    </location>
</feature>
<organism evidence="2 3">
    <name type="scientific">Strix occidentalis caurina</name>
    <name type="common">northern spotted owl</name>
    <dbReference type="NCBI Taxonomy" id="311401"/>
    <lineage>
        <taxon>Eukaryota</taxon>
        <taxon>Metazoa</taxon>
        <taxon>Chordata</taxon>
        <taxon>Craniata</taxon>
        <taxon>Vertebrata</taxon>
        <taxon>Euteleostomi</taxon>
        <taxon>Archelosauria</taxon>
        <taxon>Archosauria</taxon>
        <taxon>Dinosauria</taxon>
        <taxon>Saurischia</taxon>
        <taxon>Theropoda</taxon>
        <taxon>Coelurosauria</taxon>
        <taxon>Aves</taxon>
        <taxon>Neognathae</taxon>
        <taxon>Neoaves</taxon>
        <taxon>Telluraves</taxon>
        <taxon>Strigiformes</taxon>
        <taxon>Strigidae</taxon>
        <taxon>Strix</taxon>
    </lineage>
</organism>
<keyword evidence="3" id="KW-1185">Reference proteome</keyword>
<protein>
    <submittedName>
        <fullName evidence="2">Uncharacterized protein</fullName>
    </submittedName>
</protein>
<feature type="compositionally biased region" description="Pro residues" evidence="1">
    <location>
        <begin position="1"/>
        <end position="10"/>
    </location>
</feature>
<feature type="compositionally biased region" description="Low complexity" evidence="1">
    <location>
        <begin position="26"/>
        <end position="39"/>
    </location>
</feature>
<evidence type="ECO:0000313" key="2">
    <source>
        <dbReference type="Ensembl" id="ENSSOCP00000001686.1"/>
    </source>
</evidence>
<dbReference type="Ensembl" id="ENSSOCT00000001729.1">
    <property type="protein sequence ID" value="ENSSOCP00000001686.1"/>
    <property type="gene ID" value="ENSSOCG00000001334.1"/>
</dbReference>
<feature type="compositionally biased region" description="Pro residues" evidence="1">
    <location>
        <begin position="66"/>
        <end position="76"/>
    </location>
</feature>
<name>A0A8D0EJN8_STROC</name>
<dbReference type="AlphaFoldDB" id="A0A8D0EJN8"/>
<feature type="region of interest" description="Disordered" evidence="1">
    <location>
        <begin position="1"/>
        <end position="118"/>
    </location>
</feature>
<proteinExistence type="predicted"/>
<evidence type="ECO:0000313" key="3">
    <source>
        <dbReference type="Proteomes" id="UP000694551"/>
    </source>
</evidence>
<evidence type="ECO:0000256" key="1">
    <source>
        <dbReference type="SAM" id="MobiDB-lite"/>
    </source>
</evidence>
<reference evidence="2" key="2">
    <citation type="submission" date="2025-09" db="UniProtKB">
        <authorList>
            <consortium name="Ensembl"/>
        </authorList>
    </citation>
    <scope>IDENTIFICATION</scope>
</reference>
<reference evidence="2" key="1">
    <citation type="submission" date="2025-08" db="UniProtKB">
        <authorList>
            <consortium name="Ensembl"/>
        </authorList>
    </citation>
    <scope>IDENTIFICATION</scope>
</reference>
<accession>A0A8D0EJN8</accession>